<keyword evidence="2" id="KW-1185">Reference proteome</keyword>
<dbReference type="EMBL" id="CAJVQC010073972">
    <property type="protein sequence ID" value="CAG8812691.1"/>
    <property type="molecule type" value="Genomic_DNA"/>
</dbReference>
<feature type="non-terminal residue" evidence="1">
    <location>
        <position position="164"/>
    </location>
</feature>
<proteinExistence type="predicted"/>
<sequence>NVNHERRQNEKEEKGGHGAKCNVDDDCACPFDCRFRGEDTFKCQTTDTRGFEEACPACSDGLVCKACLRCGIDNDLKSICVDSRDNGMECDDNNNRCLSGIGRKYGENANTCQSSDTQKTGETCHNRFARASGNCEFNKNGKRVCCDITNGKKLCCDITNGIND</sequence>
<evidence type="ECO:0000313" key="1">
    <source>
        <dbReference type="EMBL" id="CAG8812691.1"/>
    </source>
</evidence>
<reference evidence="1" key="1">
    <citation type="submission" date="2021-06" db="EMBL/GenBank/DDBJ databases">
        <authorList>
            <person name="Kallberg Y."/>
            <person name="Tangrot J."/>
            <person name="Rosling A."/>
        </authorList>
    </citation>
    <scope>NUCLEOTIDE SEQUENCE</scope>
    <source>
        <strain evidence="1">MA461A</strain>
    </source>
</reference>
<organism evidence="1 2">
    <name type="scientific">Racocetra persica</name>
    <dbReference type="NCBI Taxonomy" id="160502"/>
    <lineage>
        <taxon>Eukaryota</taxon>
        <taxon>Fungi</taxon>
        <taxon>Fungi incertae sedis</taxon>
        <taxon>Mucoromycota</taxon>
        <taxon>Glomeromycotina</taxon>
        <taxon>Glomeromycetes</taxon>
        <taxon>Diversisporales</taxon>
        <taxon>Gigasporaceae</taxon>
        <taxon>Racocetra</taxon>
    </lineage>
</organism>
<protein>
    <submittedName>
        <fullName evidence="1">28490_t:CDS:1</fullName>
    </submittedName>
</protein>
<accession>A0ACA9RWD3</accession>
<comment type="caution">
    <text evidence="1">The sequence shown here is derived from an EMBL/GenBank/DDBJ whole genome shotgun (WGS) entry which is preliminary data.</text>
</comment>
<evidence type="ECO:0000313" key="2">
    <source>
        <dbReference type="Proteomes" id="UP000789920"/>
    </source>
</evidence>
<feature type="non-terminal residue" evidence="1">
    <location>
        <position position="1"/>
    </location>
</feature>
<name>A0ACA9RWD3_9GLOM</name>
<gene>
    <name evidence="1" type="ORF">RPERSI_LOCUS23587</name>
</gene>
<dbReference type="Proteomes" id="UP000789920">
    <property type="component" value="Unassembled WGS sequence"/>
</dbReference>